<protein>
    <submittedName>
        <fullName evidence="4">Beta-galactosidase</fullName>
        <ecNumber evidence="4">3.2.1.23</ecNumber>
    </submittedName>
</protein>
<dbReference type="Pfam" id="PF02449">
    <property type="entry name" value="Glyco_hydro_42"/>
    <property type="match status" value="1"/>
</dbReference>
<dbReference type="Gene3D" id="3.20.20.80">
    <property type="entry name" value="Glycosidases"/>
    <property type="match status" value="1"/>
</dbReference>
<keyword evidence="1 4" id="KW-0378">Hydrolase</keyword>
<proteinExistence type="predicted"/>
<dbReference type="EC" id="3.2.1.23" evidence="4"/>
<dbReference type="InterPro" id="IPR017853">
    <property type="entry name" value="GH"/>
</dbReference>
<dbReference type="GO" id="GO:0004565">
    <property type="term" value="F:beta-galactosidase activity"/>
    <property type="evidence" value="ECO:0007669"/>
    <property type="project" value="UniProtKB-EC"/>
</dbReference>
<dbReference type="SUPFAM" id="SSF51445">
    <property type="entry name" value="(Trans)glycosidases"/>
    <property type="match status" value="1"/>
</dbReference>
<dbReference type="RefSeq" id="WP_144076109.1">
    <property type="nucleotide sequence ID" value="NZ_CP076129.1"/>
</dbReference>
<gene>
    <name evidence="4" type="ORF">KM029_22780</name>
</gene>
<feature type="domain" description="Glycoside hydrolase family 42 N-terminal" evidence="3">
    <location>
        <begin position="397"/>
        <end position="564"/>
    </location>
</feature>
<dbReference type="EMBL" id="CP076129">
    <property type="protein sequence ID" value="QWG09436.1"/>
    <property type="molecule type" value="Genomic_DNA"/>
</dbReference>
<dbReference type="InterPro" id="IPR013529">
    <property type="entry name" value="Glyco_hydro_42_N"/>
</dbReference>
<dbReference type="Proteomes" id="UP000682802">
    <property type="component" value="Chromosome 2"/>
</dbReference>
<name>A0ABX8H0L8_9BACT</name>
<keyword evidence="2 4" id="KW-0326">Glycosidase</keyword>
<reference evidence="4 5" key="1">
    <citation type="submission" date="2021-05" db="EMBL/GenBank/DDBJ databases">
        <title>Comparative genomic studies on the polysaccharide-degrading batcterial strains of the Flammeovirga genus.</title>
        <authorList>
            <person name="Zewei F."/>
            <person name="Zheng Z."/>
            <person name="Yu L."/>
            <person name="Ruyue G."/>
            <person name="Yanhong M."/>
            <person name="Yuanyuan C."/>
            <person name="Jingyan G."/>
            <person name="Wenjun H."/>
        </authorList>
    </citation>
    <scope>NUCLEOTIDE SEQUENCE [LARGE SCALE GENOMIC DNA]</scope>
    <source>
        <strain evidence="4 5">YS10</strain>
    </source>
</reference>
<evidence type="ECO:0000313" key="4">
    <source>
        <dbReference type="EMBL" id="QWG09436.1"/>
    </source>
</evidence>
<evidence type="ECO:0000256" key="1">
    <source>
        <dbReference type="ARBA" id="ARBA00022801"/>
    </source>
</evidence>
<accession>A0ABX8H0L8</accession>
<sequence length="681" mass="78297">MKNITIVYFIFLLFFGLQTSTIGQGNNSNVIQKNGCDFQNNDWLEIPLSGKKGEITLKINYAKCFLDLSDYKNLAIEIDNVSKADIDYFITVRGTVTYKKQQSRYLLSAGEHKIGKVILMRPNLDKQDTWVTTLGNLKMYPYDMHPRWDAFDLKKTTFISVKIAWEKSSTRTETIKMKVPYGIDTYEFGKHPQYDLPLPVVDNMGQFISDTWESKVLNTEELTKHGKHDLHKFIGKGYDNAEFNKYGGWLNGPQFGATGHFYVEKYNDKWFFIDPEGFLFWSIGVTGVNGGSATPTKDREELFPTLSENELSSDIGSLLKEAETWKGIDFHTRNLIRKYGLDWKETHQKVSLGRMHTWGMNTYGAWSQVTKGQKMPYTLIVHPNVVNFGKADKVPDPFSEEFREDLSRRLKMMANKYKGDEWNLGVFVQNEIHWGKTHHTVPLAVLNSPNSVAAKKEMLKVLKKKYSSINNLNKAWGSSFSSFETIKARSINKYNDTFKTDIQDFLRHHAETFYRLSKELVEEYMPGHLYLGSRIHGQIMENNSIVQEAAAKYCDVVSFNIYRYSVSDFKPLFIADKPVIIGEFHFGVASKGVWGDGLQNATSDEHQADLYKAYMKGAMEHEKIIGAHWFQWVDQLTTGRKDGENYRIGLVDITDQPFDKLTNAVKYTSETLYKTRVGVKQ</sequence>
<keyword evidence="5" id="KW-1185">Reference proteome</keyword>
<organism evidence="4 5">
    <name type="scientific">Flammeovirga kamogawensis</name>
    <dbReference type="NCBI Taxonomy" id="373891"/>
    <lineage>
        <taxon>Bacteria</taxon>
        <taxon>Pseudomonadati</taxon>
        <taxon>Bacteroidota</taxon>
        <taxon>Cytophagia</taxon>
        <taxon>Cytophagales</taxon>
        <taxon>Flammeovirgaceae</taxon>
        <taxon>Flammeovirga</taxon>
    </lineage>
</organism>
<evidence type="ECO:0000313" key="5">
    <source>
        <dbReference type="Proteomes" id="UP000682802"/>
    </source>
</evidence>
<evidence type="ECO:0000256" key="2">
    <source>
        <dbReference type="ARBA" id="ARBA00023295"/>
    </source>
</evidence>
<evidence type="ECO:0000259" key="3">
    <source>
        <dbReference type="Pfam" id="PF02449"/>
    </source>
</evidence>